<protein>
    <submittedName>
        <fullName evidence="1">Uncharacterized protein</fullName>
    </submittedName>
</protein>
<dbReference type="AlphaFoldDB" id="A0A9W9QTK6"/>
<accession>A0A9W9QTK6</accession>
<dbReference type="EMBL" id="JAPZBQ010000002">
    <property type="protein sequence ID" value="KAJ5345456.1"/>
    <property type="molecule type" value="Genomic_DNA"/>
</dbReference>
<name>A0A9W9QTK6_PENBR</name>
<organism evidence="1 2">
    <name type="scientific">Penicillium brevicompactum</name>
    <dbReference type="NCBI Taxonomy" id="5074"/>
    <lineage>
        <taxon>Eukaryota</taxon>
        <taxon>Fungi</taxon>
        <taxon>Dikarya</taxon>
        <taxon>Ascomycota</taxon>
        <taxon>Pezizomycotina</taxon>
        <taxon>Eurotiomycetes</taxon>
        <taxon>Eurotiomycetidae</taxon>
        <taxon>Eurotiales</taxon>
        <taxon>Aspergillaceae</taxon>
        <taxon>Penicillium</taxon>
    </lineage>
</organism>
<sequence>MGFAPVSQLQHDRRWTHHRAATTAAVQIYWAQTAQYVDLYWDLHSAATELASWGARCWVDLTAAEPDHHRRRRRHIAKPCFNSYYGYERRATII</sequence>
<gene>
    <name evidence="1" type="ORF">N7452_003460</name>
</gene>
<evidence type="ECO:0000313" key="2">
    <source>
        <dbReference type="Proteomes" id="UP001147695"/>
    </source>
</evidence>
<reference evidence="1" key="1">
    <citation type="submission" date="2022-12" db="EMBL/GenBank/DDBJ databases">
        <authorList>
            <person name="Petersen C."/>
        </authorList>
    </citation>
    <scope>NUCLEOTIDE SEQUENCE</scope>
    <source>
        <strain evidence="1">IBT 35673</strain>
    </source>
</reference>
<reference evidence="1" key="2">
    <citation type="journal article" date="2023" name="IMA Fungus">
        <title>Comparative genomic study of the Penicillium genus elucidates a diverse pangenome and 15 lateral gene transfer events.</title>
        <authorList>
            <person name="Petersen C."/>
            <person name="Sorensen T."/>
            <person name="Nielsen M.R."/>
            <person name="Sondergaard T.E."/>
            <person name="Sorensen J.L."/>
            <person name="Fitzpatrick D.A."/>
            <person name="Frisvad J.C."/>
            <person name="Nielsen K.L."/>
        </authorList>
    </citation>
    <scope>NUCLEOTIDE SEQUENCE</scope>
    <source>
        <strain evidence="1">IBT 35673</strain>
    </source>
</reference>
<evidence type="ECO:0000313" key="1">
    <source>
        <dbReference type="EMBL" id="KAJ5345456.1"/>
    </source>
</evidence>
<dbReference type="Proteomes" id="UP001147695">
    <property type="component" value="Unassembled WGS sequence"/>
</dbReference>
<proteinExistence type="predicted"/>
<comment type="caution">
    <text evidence="1">The sequence shown here is derived from an EMBL/GenBank/DDBJ whole genome shotgun (WGS) entry which is preliminary data.</text>
</comment>